<protein>
    <submittedName>
        <fullName evidence="1">Uncharacterized protein</fullName>
    </submittedName>
</protein>
<gene>
    <name evidence="1" type="ORF">S01H1_30507</name>
</gene>
<name>X0UBP4_9ZZZZ</name>
<proteinExistence type="predicted"/>
<dbReference type="EMBL" id="BARS01018779">
    <property type="protein sequence ID" value="GAF85900.1"/>
    <property type="molecule type" value="Genomic_DNA"/>
</dbReference>
<sequence>MGVAPEDIIRSEQESACICSSTAEPDTGCPIHTQAKHTVRERLVEALETTGVCDAVYEYHKEPPRERHARNRCRRCLALDCARAEPEEPCTTACDMPTEAHCTDQCPCWQAGYEAGCEAQREPAGRGTA</sequence>
<evidence type="ECO:0000313" key="1">
    <source>
        <dbReference type="EMBL" id="GAF85900.1"/>
    </source>
</evidence>
<accession>X0UBP4</accession>
<dbReference type="AlphaFoldDB" id="X0UBP4"/>
<organism evidence="1">
    <name type="scientific">marine sediment metagenome</name>
    <dbReference type="NCBI Taxonomy" id="412755"/>
    <lineage>
        <taxon>unclassified sequences</taxon>
        <taxon>metagenomes</taxon>
        <taxon>ecological metagenomes</taxon>
    </lineage>
</organism>
<reference evidence="1" key="1">
    <citation type="journal article" date="2014" name="Front. Microbiol.">
        <title>High frequency of phylogenetically diverse reductive dehalogenase-homologous genes in deep subseafloor sedimentary metagenomes.</title>
        <authorList>
            <person name="Kawai M."/>
            <person name="Futagami T."/>
            <person name="Toyoda A."/>
            <person name="Takaki Y."/>
            <person name="Nishi S."/>
            <person name="Hori S."/>
            <person name="Arai W."/>
            <person name="Tsubouchi T."/>
            <person name="Morono Y."/>
            <person name="Uchiyama I."/>
            <person name="Ito T."/>
            <person name="Fujiyama A."/>
            <person name="Inagaki F."/>
            <person name="Takami H."/>
        </authorList>
    </citation>
    <scope>NUCLEOTIDE SEQUENCE</scope>
    <source>
        <strain evidence="1">Expedition CK06-06</strain>
    </source>
</reference>
<comment type="caution">
    <text evidence="1">The sequence shown here is derived from an EMBL/GenBank/DDBJ whole genome shotgun (WGS) entry which is preliminary data.</text>
</comment>